<comment type="caution">
    <text evidence="2">The sequence shown here is derived from an EMBL/GenBank/DDBJ whole genome shotgun (WGS) entry which is preliminary data.</text>
</comment>
<dbReference type="PANTHER" id="PTHR47129">
    <property type="entry name" value="QUINONE OXIDOREDUCTASE 2"/>
    <property type="match status" value="1"/>
</dbReference>
<protein>
    <submittedName>
        <fullName evidence="2">SDR family oxidoreductase</fullName>
    </submittedName>
</protein>
<dbReference type="AlphaFoldDB" id="A0A7X6D3R6"/>
<name>A0A7X6D3R6_9ACTN</name>
<dbReference type="PANTHER" id="PTHR47129:SF1">
    <property type="entry name" value="NMRA-LIKE DOMAIN-CONTAINING PROTEIN"/>
    <property type="match status" value="1"/>
</dbReference>
<dbReference type="Proteomes" id="UP000578686">
    <property type="component" value="Unassembled WGS sequence"/>
</dbReference>
<dbReference type="SUPFAM" id="SSF51735">
    <property type="entry name" value="NAD(P)-binding Rossmann-fold domains"/>
    <property type="match status" value="1"/>
</dbReference>
<organism evidence="2 3">
    <name type="scientific">Streptomyces lonarensis</name>
    <dbReference type="NCBI Taxonomy" id="700599"/>
    <lineage>
        <taxon>Bacteria</taxon>
        <taxon>Bacillati</taxon>
        <taxon>Actinomycetota</taxon>
        <taxon>Actinomycetes</taxon>
        <taxon>Kitasatosporales</taxon>
        <taxon>Streptomycetaceae</taxon>
        <taxon>Streptomyces</taxon>
    </lineage>
</organism>
<evidence type="ECO:0000313" key="3">
    <source>
        <dbReference type="Proteomes" id="UP000578686"/>
    </source>
</evidence>
<gene>
    <name evidence="2" type="ORF">HCN56_19175</name>
</gene>
<dbReference type="Gene3D" id="3.40.50.720">
    <property type="entry name" value="NAD(P)-binding Rossmann-like Domain"/>
    <property type="match status" value="1"/>
</dbReference>
<dbReference type="RefSeq" id="WP_167972836.1">
    <property type="nucleotide sequence ID" value="NZ_BHZG01000337.1"/>
</dbReference>
<reference evidence="2 3" key="1">
    <citation type="submission" date="2020-03" db="EMBL/GenBank/DDBJ databases">
        <title>Draft genome of Streptomyces sp. ventii, isolated from the Axial Seamount in the Pacific Ocean, and resequencing of the two type strains Streptomyces lonarensis strain NCL 716 and Streptomyces bohaiensis strain 11A07.</title>
        <authorList>
            <person name="Loughran R.M."/>
            <person name="Pfannmuller K.M."/>
            <person name="Wasson B.J."/>
            <person name="Deadmond M.C."/>
            <person name="Paddock B.E."/>
            <person name="Koyack M.J."/>
            <person name="Gallegos D.A."/>
            <person name="Mitchell E.A."/>
            <person name="Ushijima B."/>
            <person name="Saw J.H."/>
            <person name="Mcphail K.L."/>
            <person name="Videau P."/>
        </authorList>
    </citation>
    <scope>NUCLEOTIDE SEQUENCE [LARGE SCALE GENOMIC DNA]</scope>
    <source>
        <strain evidence="2 3">NCL716</strain>
    </source>
</reference>
<sequence>MSDSEGRRGAGPGTVVTGATGRLGGRVAARLAAAGLPQTLLVRDPSRAPDHSGAQVVRAGYGDRRELVGALRGATRVLMVSASESEDRLDQHRSFVDAAVEAGAGHLVYTSFLGAAPDATFTLARDHWVTERYIRDSGLAYTFLRDGLYADFMPGLVGEDGVIRGPAGEGAASVVAQDDIADAATAVLLDAPAHNGAVYDLTGPRALTLAEVAAELSEVTGRRVTYRPETVAEAYRSRESSGAPRWQLDAWVSTYTAMAAGELAAVSDAIPRLTGRPATPLAEVLRRTAA</sequence>
<dbReference type="Pfam" id="PF05368">
    <property type="entry name" value="NmrA"/>
    <property type="match status" value="1"/>
</dbReference>
<dbReference type="InterPro" id="IPR008030">
    <property type="entry name" value="NmrA-like"/>
</dbReference>
<dbReference type="InterPro" id="IPR036291">
    <property type="entry name" value="NAD(P)-bd_dom_sf"/>
</dbReference>
<dbReference type="EMBL" id="JAAVJD010000181">
    <property type="protein sequence ID" value="NJQ07644.1"/>
    <property type="molecule type" value="Genomic_DNA"/>
</dbReference>
<keyword evidence="3" id="KW-1185">Reference proteome</keyword>
<evidence type="ECO:0000259" key="1">
    <source>
        <dbReference type="Pfam" id="PF05368"/>
    </source>
</evidence>
<proteinExistence type="predicted"/>
<dbReference type="CDD" id="cd05269">
    <property type="entry name" value="TMR_SDR_a"/>
    <property type="match status" value="1"/>
</dbReference>
<dbReference type="Gene3D" id="3.90.25.10">
    <property type="entry name" value="UDP-galactose 4-epimerase, domain 1"/>
    <property type="match status" value="1"/>
</dbReference>
<accession>A0A7X6D3R6</accession>
<dbReference type="InterPro" id="IPR052718">
    <property type="entry name" value="NmrA-type_oxidoreductase"/>
</dbReference>
<evidence type="ECO:0000313" key="2">
    <source>
        <dbReference type="EMBL" id="NJQ07644.1"/>
    </source>
</evidence>
<feature type="domain" description="NmrA-like" evidence="1">
    <location>
        <begin position="15"/>
        <end position="227"/>
    </location>
</feature>